<dbReference type="EMBL" id="FOHZ01000045">
    <property type="protein sequence ID" value="SET91999.1"/>
    <property type="molecule type" value="Genomic_DNA"/>
</dbReference>
<dbReference type="InterPro" id="IPR012337">
    <property type="entry name" value="RNaseH-like_sf"/>
</dbReference>
<dbReference type="SMART" id="SM00479">
    <property type="entry name" value="EXOIII"/>
    <property type="match status" value="1"/>
</dbReference>
<evidence type="ECO:0000313" key="6">
    <source>
        <dbReference type="Proteomes" id="UP000198762"/>
    </source>
</evidence>
<dbReference type="InterPro" id="IPR047201">
    <property type="entry name" value="ERI-1_3'hExo-like"/>
</dbReference>
<gene>
    <name evidence="5" type="ORF">SAMN04487962_14511</name>
</gene>
<keyword evidence="6" id="KW-1185">Reference proteome</keyword>
<dbReference type="PANTHER" id="PTHR23044:SF61">
    <property type="entry name" value="3'-5' EXORIBONUCLEASE 1-RELATED"/>
    <property type="match status" value="1"/>
</dbReference>
<dbReference type="Gene3D" id="3.30.420.10">
    <property type="entry name" value="Ribonuclease H-like superfamily/Ribonuclease H"/>
    <property type="match status" value="1"/>
</dbReference>
<sequence length="207" mass="23786">MTEHFPDAPLLVVDLEATCWENRRAPNGEPQSVTNMEIIEFGCALATRHGELLDSRSFLVRPTWSPRLSQFCTALTGIEQSMVDDAPTFPEVVGQLDNWLGERAQSFIWCSWGNYDRLHILADSTKHNVAPDFMLSPHLNLKRIWRRTTGQKRKNGLAHALAYHHLEFEGHHHRGVDDARNMVRLLPYMDWSLQDPLLTHPSPQERS</sequence>
<reference evidence="6" key="1">
    <citation type="submission" date="2016-10" db="EMBL/GenBank/DDBJ databases">
        <authorList>
            <person name="Varghese N."/>
            <person name="Submissions S."/>
        </authorList>
    </citation>
    <scope>NUCLEOTIDE SEQUENCE [LARGE SCALE GENOMIC DNA]</scope>
    <source>
        <strain evidence="6">CGMCC 1.6489</strain>
    </source>
</reference>
<keyword evidence="3 5" id="KW-0269">Exonuclease</keyword>
<dbReference type="Proteomes" id="UP000198762">
    <property type="component" value="Unassembled WGS sequence"/>
</dbReference>
<feature type="domain" description="Exonuclease" evidence="4">
    <location>
        <begin position="9"/>
        <end position="195"/>
    </location>
</feature>
<dbReference type="CDD" id="cd06133">
    <property type="entry name" value="ERI-1_3'hExo_like"/>
    <property type="match status" value="1"/>
</dbReference>
<protein>
    <submittedName>
        <fullName evidence="5">Inhibitor of the KinA pathway to sporulation, predicted exonuclease</fullName>
    </submittedName>
</protein>
<organism evidence="5 6">
    <name type="scientific">Marinobacter segnicrescens</name>
    <dbReference type="NCBI Taxonomy" id="430453"/>
    <lineage>
        <taxon>Bacteria</taxon>
        <taxon>Pseudomonadati</taxon>
        <taxon>Pseudomonadota</taxon>
        <taxon>Gammaproteobacteria</taxon>
        <taxon>Pseudomonadales</taxon>
        <taxon>Marinobacteraceae</taxon>
        <taxon>Marinobacter</taxon>
    </lineage>
</organism>
<dbReference type="Pfam" id="PF00929">
    <property type="entry name" value="RNase_T"/>
    <property type="match status" value="1"/>
</dbReference>
<evidence type="ECO:0000256" key="3">
    <source>
        <dbReference type="ARBA" id="ARBA00022839"/>
    </source>
</evidence>
<dbReference type="GO" id="GO:0000175">
    <property type="term" value="F:3'-5'-RNA exonuclease activity"/>
    <property type="evidence" value="ECO:0007669"/>
    <property type="project" value="InterPro"/>
</dbReference>
<proteinExistence type="predicted"/>
<name>A0A1I0I5Q9_9GAMM</name>
<keyword evidence="2" id="KW-0378">Hydrolase</keyword>
<keyword evidence="1" id="KW-0540">Nuclease</keyword>
<evidence type="ECO:0000256" key="1">
    <source>
        <dbReference type="ARBA" id="ARBA00022722"/>
    </source>
</evidence>
<dbReference type="PANTHER" id="PTHR23044">
    <property type="entry name" value="3'-5' EXONUCLEASE ERI1-RELATED"/>
    <property type="match status" value="1"/>
</dbReference>
<evidence type="ECO:0000313" key="5">
    <source>
        <dbReference type="EMBL" id="SET91999.1"/>
    </source>
</evidence>
<dbReference type="AlphaFoldDB" id="A0A1I0I5Q9"/>
<dbReference type="RefSeq" id="WP_091855199.1">
    <property type="nucleotide sequence ID" value="NZ_FOHZ01000045.1"/>
</dbReference>
<dbReference type="InterPro" id="IPR013520">
    <property type="entry name" value="Ribonucl_H"/>
</dbReference>
<dbReference type="STRING" id="430453.SAMN04487962_14511"/>
<dbReference type="InterPro" id="IPR051274">
    <property type="entry name" value="3-5_Exoribonuclease"/>
</dbReference>
<dbReference type="InterPro" id="IPR036397">
    <property type="entry name" value="RNaseH_sf"/>
</dbReference>
<dbReference type="OrthoDB" id="4563729at2"/>
<dbReference type="GO" id="GO:0003676">
    <property type="term" value="F:nucleic acid binding"/>
    <property type="evidence" value="ECO:0007669"/>
    <property type="project" value="InterPro"/>
</dbReference>
<accession>A0A1I0I5Q9</accession>
<dbReference type="SUPFAM" id="SSF53098">
    <property type="entry name" value="Ribonuclease H-like"/>
    <property type="match status" value="1"/>
</dbReference>
<dbReference type="GO" id="GO:0006259">
    <property type="term" value="P:DNA metabolic process"/>
    <property type="evidence" value="ECO:0007669"/>
    <property type="project" value="UniProtKB-ARBA"/>
</dbReference>
<evidence type="ECO:0000259" key="4">
    <source>
        <dbReference type="SMART" id="SM00479"/>
    </source>
</evidence>
<evidence type="ECO:0000256" key="2">
    <source>
        <dbReference type="ARBA" id="ARBA00022801"/>
    </source>
</evidence>